<evidence type="ECO:0000313" key="1">
    <source>
        <dbReference type="EMBL" id="MBC5615433.1"/>
    </source>
</evidence>
<accession>A0ABR7CIF4</accession>
<dbReference type="Proteomes" id="UP000636891">
    <property type="component" value="Unassembled WGS sequence"/>
</dbReference>
<evidence type="ECO:0008006" key="3">
    <source>
        <dbReference type="Google" id="ProtNLM"/>
    </source>
</evidence>
<proteinExistence type="predicted"/>
<organism evidence="1 2">
    <name type="scientific">Alistipes hominis</name>
    <dbReference type="NCBI Taxonomy" id="2763015"/>
    <lineage>
        <taxon>Bacteria</taxon>
        <taxon>Pseudomonadati</taxon>
        <taxon>Bacteroidota</taxon>
        <taxon>Bacteroidia</taxon>
        <taxon>Bacteroidales</taxon>
        <taxon>Rikenellaceae</taxon>
        <taxon>Alistipes</taxon>
    </lineage>
</organism>
<keyword evidence="2" id="KW-1185">Reference proteome</keyword>
<evidence type="ECO:0000313" key="2">
    <source>
        <dbReference type="Proteomes" id="UP000636891"/>
    </source>
</evidence>
<protein>
    <recommendedName>
        <fullName evidence="3">Transcription regulator BetR N-terminal domain-containing protein</fullName>
    </recommendedName>
</protein>
<dbReference type="RefSeq" id="WP_055204541.1">
    <property type="nucleotide sequence ID" value="NZ_JACOOK010000001.1"/>
</dbReference>
<name>A0ABR7CIF4_9BACT</name>
<reference evidence="1 2" key="1">
    <citation type="submission" date="2020-08" db="EMBL/GenBank/DDBJ databases">
        <title>Genome public.</title>
        <authorList>
            <person name="Liu C."/>
            <person name="Sun Q."/>
        </authorList>
    </citation>
    <scope>NUCLEOTIDE SEQUENCE [LARGE SCALE GENOMIC DNA]</scope>
    <source>
        <strain evidence="1 2">New-7</strain>
    </source>
</reference>
<dbReference type="EMBL" id="JACOOK010000001">
    <property type="protein sequence ID" value="MBC5615433.1"/>
    <property type="molecule type" value="Genomic_DNA"/>
</dbReference>
<comment type="caution">
    <text evidence="1">The sequence shown here is derived from an EMBL/GenBank/DDBJ whole genome shotgun (WGS) entry which is preliminary data.</text>
</comment>
<gene>
    <name evidence="1" type="ORF">H8S08_00160</name>
</gene>
<sequence>MMTDKLNSGLIESMKEKIPEGANLANLLMDILYIGKEAVYRRLRGEVPFTFTEAAVISQKLGVSLDQLIGANFGGNALFGLNIVHYADPVETYYAMIDGYAKIFRELKREPESELATSSNIIPQTLYMKYDMLSRFRLFKWMYQHDKIDCTNHCYDDLVLPEKLLQRQKELVDEAQQFESTCHIWDSMIFQYLVNDIKYFTKIHLLTEDNVFQLKTELLQSLDELEEIAMKGKFASGKDVHIYISNINFEATYSYAASKYRHVSMIRIYAINSITSRDTEVFGNLKEWIRSLRKFSTLISQSAEMQRIQFFKKQREIIAEL</sequence>